<dbReference type="InterPro" id="IPR016215">
    <property type="entry name" value="NTA_MOA"/>
</dbReference>
<evidence type="ECO:0000256" key="2">
    <source>
        <dbReference type="ARBA" id="ARBA00022643"/>
    </source>
</evidence>
<proteinExistence type="inferred from homology"/>
<keyword evidence="8" id="KW-1185">Reference proteome</keyword>
<feature type="domain" description="Luciferase-like" evidence="6">
    <location>
        <begin position="32"/>
        <end position="393"/>
    </location>
</feature>
<comment type="similarity">
    <text evidence="5">Belongs to the NtaA/SnaA/DszA monooxygenase family.</text>
</comment>
<accession>A0ABT3C7T8</accession>
<sequence>MPAPAKNRPLYYSAFVMNTTSHVIHGLWRDPAAANHEINSLSHWVDLARYLDGAGFDLMFFADVIGLRAPWNGSYELVAREGMQIPTNDPSVLISALATATTNLGLVYTSSIVQSQPFDFARRISTLDHYTGGRIGWNIVTSFSDNTYRNFGHDKLIEHDLRYKIADEYVDVLYKLWEGSWDEDALRADKQAGVHADASKIHKINHVGEYFSVEGPHFTTPSPQRVPLLFQAGSSPVGQAFSARNAEGVFISSPDPESARGLIDETRELVAGYGRDPYDVKFFQGLSLVVGRTSAEAREKEAQIEELSSIEGVLCHILGDAGIDAGALPLDTPISELGEFRGVQGWARFAGEGADAEPTIADLGRAFERSSRIVGSPVEIADRLEEWRDAGIDGVNVFHAVRPGTFKDIAELLFPELRKRGLLSTDKSGTLRHKLSGGGADRLPDTHPAAKYRGAFTDNSLADKVSEPLTLSARV</sequence>
<evidence type="ECO:0000256" key="3">
    <source>
        <dbReference type="ARBA" id="ARBA00023002"/>
    </source>
</evidence>
<dbReference type="SUPFAM" id="SSF51679">
    <property type="entry name" value="Bacterial luciferase-like"/>
    <property type="match status" value="1"/>
</dbReference>
<keyword evidence="1" id="KW-0285">Flavoprotein</keyword>
<evidence type="ECO:0000313" key="7">
    <source>
        <dbReference type="EMBL" id="MCV7225516.1"/>
    </source>
</evidence>
<evidence type="ECO:0000256" key="5">
    <source>
        <dbReference type="ARBA" id="ARBA00033748"/>
    </source>
</evidence>
<dbReference type="InterPro" id="IPR036661">
    <property type="entry name" value="Luciferase-like_sf"/>
</dbReference>
<dbReference type="EMBL" id="JACKTY010000014">
    <property type="protein sequence ID" value="MCV7225516.1"/>
    <property type="molecule type" value="Genomic_DNA"/>
</dbReference>
<dbReference type="PANTHER" id="PTHR30011:SF16">
    <property type="entry name" value="C2H2 FINGER DOMAIN TRANSCRIPTION FACTOR (EUROFUNG)-RELATED"/>
    <property type="match status" value="1"/>
</dbReference>
<dbReference type="Pfam" id="PF00296">
    <property type="entry name" value="Bac_luciferase"/>
    <property type="match status" value="1"/>
</dbReference>
<dbReference type="Proteomes" id="UP001526201">
    <property type="component" value="Unassembled WGS sequence"/>
</dbReference>
<protein>
    <submittedName>
        <fullName evidence="7">LLM class flavin-dependent oxidoreductase</fullName>
    </submittedName>
</protein>
<keyword evidence="3" id="KW-0560">Oxidoreductase</keyword>
<keyword evidence="2" id="KW-0288">FMN</keyword>
<evidence type="ECO:0000313" key="8">
    <source>
        <dbReference type="Proteomes" id="UP001526201"/>
    </source>
</evidence>
<comment type="caution">
    <text evidence="7">The sequence shown here is derived from an EMBL/GenBank/DDBJ whole genome shotgun (WGS) entry which is preliminary data.</text>
</comment>
<gene>
    <name evidence="7" type="ORF">H7J73_05640</name>
</gene>
<evidence type="ECO:0000259" key="6">
    <source>
        <dbReference type="Pfam" id="PF00296"/>
    </source>
</evidence>
<dbReference type="PANTHER" id="PTHR30011">
    <property type="entry name" value="ALKANESULFONATE MONOOXYGENASE-RELATED"/>
    <property type="match status" value="1"/>
</dbReference>
<keyword evidence="4" id="KW-0503">Monooxygenase</keyword>
<dbReference type="RefSeq" id="WP_264066286.1">
    <property type="nucleotide sequence ID" value="NZ_JACKTY010000014.1"/>
</dbReference>
<reference evidence="7 8" key="1">
    <citation type="journal article" date="2022" name="BMC Genomics">
        <title>Comparative genome analysis of mycobacteria focusing on tRNA and non-coding RNA.</title>
        <authorList>
            <person name="Behra P.R.K."/>
            <person name="Pettersson B.M.F."/>
            <person name="Ramesh M."/>
            <person name="Das S."/>
            <person name="Dasgupta S."/>
            <person name="Kirsebom L.A."/>
        </authorList>
    </citation>
    <scope>NUCLEOTIDE SEQUENCE [LARGE SCALE GENOMIC DNA]</scope>
    <source>
        <strain evidence="7 8">DSM 44078</strain>
    </source>
</reference>
<dbReference type="Gene3D" id="3.20.20.30">
    <property type="entry name" value="Luciferase-like domain"/>
    <property type="match status" value="1"/>
</dbReference>
<evidence type="ECO:0000256" key="4">
    <source>
        <dbReference type="ARBA" id="ARBA00023033"/>
    </source>
</evidence>
<dbReference type="NCBIfam" id="TIGR03860">
    <property type="entry name" value="FMN_nitrolo"/>
    <property type="match status" value="1"/>
</dbReference>
<evidence type="ECO:0000256" key="1">
    <source>
        <dbReference type="ARBA" id="ARBA00022630"/>
    </source>
</evidence>
<name>A0ABT3C7T8_9MYCO</name>
<dbReference type="InterPro" id="IPR051260">
    <property type="entry name" value="Diverse_substr_monoxygenases"/>
</dbReference>
<dbReference type="InterPro" id="IPR011251">
    <property type="entry name" value="Luciferase-like_dom"/>
</dbReference>
<dbReference type="PIRSF" id="PIRSF000337">
    <property type="entry name" value="NTA_MOA"/>
    <property type="match status" value="1"/>
</dbReference>
<organism evidence="7 8">
    <name type="scientific">Mycolicibacterium komossense</name>
    <dbReference type="NCBI Taxonomy" id="1779"/>
    <lineage>
        <taxon>Bacteria</taxon>
        <taxon>Bacillati</taxon>
        <taxon>Actinomycetota</taxon>
        <taxon>Actinomycetes</taxon>
        <taxon>Mycobacteriales</taxon>
        <taxon>Mycobacteriaceae</taxon>
        <taxon>Mycolicibacterium</taxon>
    </lineage>
</organism>